<evidence type="ECO:0000256" key="1">
    <source>
        <dbReference type="SAM" id="MobiDB-lite"/>
    </source>
</evidence>
<name>A0A6J6W068_9ZZZZ</name>
<dbReference type="EMBL" id="CAEZYR010000236">
    <property type="protein sequence ID" value="CAB4776458.1"/>
    <property type="molecule type" value="Genomic_DNA"/>
</dbReference>
<dbReference type="AlphaFoldDB" id="A0A6J6W068"/>
<protein>
    <submittedName>
        <fullName evidence="2">Unannotated protein</fullName>
    </submittedName>
</protein>
<reference evidence="2" key="1">
    <citation type="submission" date="2020-05" db="EMBL/GenBank/DDBJ databases">
        <authorList>
            <person name="Chiriac C."/>
            <person name="Salcher M."/>
            <person name="Ghai R."/>
            <person name="Kavagutti S V."/>
        </authorList>
    </citation>
    <scope>NUCLEOTIDE SEQUENCE</scope>
</reference>
<feature type="region of interest" description="Disordered" evidence="1">
    <location>
        <begin position="33"/>
        <end position="55"/>
    </location>
</feature>
<evidence type="ECO:0000313" key="2">
    <source>
        <dbReference type="EMBL" id="CAB4776458.1"/>
    </source>
</evidence>
<organism evidence="2">
    <name type="scientific">freshwater metagenome</name>
    <dbReference type="NCBI Taxonomy" id="449393"/>
    <lineage>
        <taxon>unclassified sequences</taxon>
        <taxon>metagenomes</taxon>
        <taxon>ecological metagenomes</taxon>
    </lineage>
</organism>
<proteinExistence type="predicted"/>
<gene>
    <name evidence="2" type="ORF">UFOPK2754_03400</name>
</gene>
<accession>A0A6J6W068</accession>
<sequence length="55" mass="5428">MPVQRKSTQPGGITGANGQPHLELEILGLKISSAPPAKGAPATAQPVAADTAPDA</sequence>